<keyword evidence="2" id="KW-0723">Serine/threonine-protein kinase</keyword>
<dbReference type="PROSITE" id="PS00108">
    <property type="entry name" value="PROTEIN_KINASE_ST"/>
    <property type="match status" value="1"/>
</dbReference>
<sequence length="886" mass="99883">MDFTTKVYNHSAVSYFESQNLKAKDNRWVGSSSPDVKGSPKQRNDGRGSTKKWVLKAFSSESGAVTNNSRQDHKPSDPSTSAAPVRKHSAAPLTDRNQVESNPKDKVTEETRPQLFIRFKESLITSHAEKFKFCLVGEFTDQSRPKLSLVRKWVREKWALKGKWSLTLLDSSRILVRLENDDDMLLIWTRRKWIVQGHLMKVFRWSSNFPSSKKETSLAAVWVSFPLLPLVFFEERLLHSVASLVGRVVAIDGQTRNLSRTDVARVWVEVDLSKELPNKLWIGIGNSGFWQAINYKRLPSYCANCCLQGHSTKRCKFNNMKARDKRSKLPLEIKSMDFDQAGEKLVDNGGSYRKWAQFRSLFQDAEGDTTLGALSVIEGDELKKTQMNKIVSDEDFSLRRATTEVAEDVAAATEESQGVNIGVQEQGPFDTACNIKQSETGKTISEVQNRRKVVFCEEREKGKQKLVDKEGDCSGIEKTKPKSSTGEENKRRQQVSQPIIKKNKNQSVEERTASRSFSHEKPVCFQERKESKKGESSELKEDIPNMNKLPMQVHDVETSNARETSELMNYSASDVRKMTISFGKEIGRGGFGVVFQGKLRDGRQVAVKILSKGAVKEFDREVRIIGGRHHNNIVKLLGFCSASSRRALIYEFMPNGSLDKFIGLPSSLGSKQLLQIAVGVARGLHYLHQGPSTTTVLHLDIKPANILLDENFCPKISDFGLAKEWAIGKKQSFKSTRGTHGYIAPEHLNGLKPSSKSDVYSYGVMLLEMAVGKRALRNEDLFYWAKENVNDQCLYKGILKDDTERKMIVVGLWCVQADPEDRPSMSGVLKMLEENVEDLEMPLRSFCIKPQAQPDSLELYCNKEKCCFGPDGQIHAYPVVASSFCL</sequence>
<dbReference type="GO" id="GO:0005524">
    <property type="term" value="F:ATP binding"/>
    <property type="evidence" value="ECO:0007669"/>
    <property type="project" value="UniProtKB-UniRule"/>
</dbReference>
<dbReference type="EMBL" id="JAINDJ010000006">
    <property type="protein sequence ID" value="KAG9444338.1"/>
    <property type="molecule type" value="Genomic_DNA"/>
</dbReference>
<dbReference type="SUPFAM" id="SSF56112">
    <property type="entry name" value="Protein kinase-like (PK-like)"/>
    <property type="match status" value="1"/>
</dbReference>
<dbReference type="SMART" id="SM00220">
    <property type="entry name" value="S_TKc"/>
    <property type="match status" value="1"/>
</dbReference>
<feature type="domain" description="Protein kinase" evidence="14">
    <location>
        <begin position="580"/>
        <end position="836"/>
    </location>
</feature>
<name>A0AAV7E687_ARIFI</name>
<dbReference type="GO" id="GO:0016020">
    <property type="term" value="C:membrane"/>
    <property type="evidence" value="ECO:0007669"/>
    <property type="project" value="UniProtKB-SubCell"/>
</dbReference>
<feature type="region of interest" description="Disordered" evidence="13">
    <location>
        <begin position="466"/>
        <end position="542"/>
    </location>
</feature>
<keyword evidence="11" id="KW-0325">Glycoprotein</keyword>
<comment type="subcellular location">
    <subcellularLocation>
        <location evidence="1">Membrane</location>
        <topology evidence="1">Single-pass type I membrane protein</topology>
    </subcellularLocation>
</comment>
<feature type="compositionally biased region" description="Basic and acidic residues" evidence="13">
    <location>
        <begin position="507"/>
        <end position="542"/>
    </location>
</feature>
<dbReference type="InterPro" id="IPR000719">
    <property type="entry name" value="Prot_kinase_dom"/>
</dbReference>
<feature type="compositionally biased region" description="Basic and acidic residues" evidence="13">
    <location>
        <begin position="466"/>
        <end position="491"/>
    </location>
</feature>
<evidence type="ECO:0000256" key="2">
    <source>
        <dbReference type="ARBA" id="ARBA00022527"/>
    </source>
</evidence>
<protein>
    <recommendedName>
        <fullName evidence="14">Protein kinase domain-containing protein</fullName>
    </recommendedName>
</protein>
<dbReference type="PROSITE" id="PS50011">
    <property type="entry name" value="PROTEIN_KINASE_DOM"/>
    <property type="match status" value="1"/>
</dbReference>
<reference evidence="15 16" key="1">
    <citation type="submission" date="2021-07" db="EMBL/GenBank/DDBJ databases">
        <title>The Aristolochia fimbriata genome: insights into angiosperm evolution, floral development and chemical biosynthesis.</title>
        <authorList>
            <person name="Jiao Y."/>
        </authorList>
    </citation>
    <scope>NUCLEOTIDE SEQUENCE [LARGE SCALE GENOMIC DNA]</scope>
    <source>
        <strain evidence="15">IBCAS-2021</strain>
        <tissue evidence="15">Leaf</tissue>
    </source>
</reference>
<evidence type="ECO:0000256" key="3">
    <source>
        <dbReference type="ARBA" id="ARBA00022679"/>
    </source>
</evidence>
<dbReference type="Gene3D" id="1.10.510.10">
    <property type="entry name" value="Transferase(Phosphotransferase) domain 1"/>
    <property type="match status" value="1"/>
</dbReference>
<evidence type="ECO:0000313" key="15">
    <source>
        <dbReference type="EMBL" id="KAG9444338.1"/>
    </source>
</evidence>
<dbReference type="GO" id="GO:0004674">
    <property type="term" value="F:protein serine/threonine kinase activity"/>
    <property type="evidence" value="ECO:0007669"/>
    <property type="project" value="UniProtKB-KW"/>
</dbReference>
<keyword evidence="10" id="KW-0472">Membrane</keyword>
<evidence type="ECO:0000256" key="12">
    <source>
        <dbReference type="PROSITE-ProRule" id="PRU10141"/>
    </source>
</evidence>
<keyword evidence="7" id="KW-0418">Kinase</keyword>
<dbReference type="InterPro" id="IPR011009">
    <property type="entry name" value="Kinase-like_dom_sf"/>
</dbReference>
<keyword evidence="8 12" id="KW-0067">ATP-binding</keyword>
<keyword evidence="5" id="KW-0732">Signal</keyword>
<dbReference type="Gene3D" id="3.30.200.20">
    <property type="entry name" value="Phosphorylase Kinase, domain 1"/>
    <property type="match status" value="1"/>
</dbReference>
<evidence type="ECO:0000256" key="1">
    <source>
        <dbReference type="ARBA" id="ARBA00004479"/>
    </source>
</evidence>
<proteinExistence type="predicted"/>
<comment type="caution">
    <text evidence="15">The sequence shown here is derived from an EMBL/GenBank/DDBJ whole genome shotgun (WGS) entry which is preliminary data.</text>
</comment>
<evidence type="ECO:0000256" key="9">
    <source>
        <dbReference type="ARBA" id="ARBA00022989"/>
    </source>
</evidence>
<dbReference type="InterPro" id="IPR008271">
    <property type="entry name" value="Ser/Thr_kinase_AS"/>
</dbReference>
<evidence type="ECO:0000256" key="13">
    <source>
        <dbReference type="SAM" id="MobiDB-lite"/>
    </source>
</evidence>
<dbReference type="PANTHER" id="PTHR27009">
    <property type="entry name" value="RUST RESISTANCE KINASE LR10-RELATED"/>
    <property type="match status" value="1"/>
</dbReference>
<gene>
    <name evidence="15" type="ORF">H6P81_015678</name>
</gene>
<evidence type="ECO:0000256" key="8">
    <source>
        <dbReference type="ARBA" id="ARBA00022840"/>
    </source>
</evidence>
<evidence type="ECO:0000256" key="4">
    <source>
        <dbReference type="ARBA" id="ARBA00022692"/>
    </source>
</evidence>
<keyword evidence="3" id="KW-0808">Transferase</keyword>
<dbReference type="AlphaFoldDB" id="A0AAV7E687"/>
<dbReference type="PROSITE" id="PS00107">
    <property type="entry name" value="PROTEIN_KINASE_ATP"/>
    <property type="match status" value="1"/>
</dbReference>
<evidence type="ECO:0000259" key="14">
    <source>
        <dbReference type="PROSITE" id="PS50011"/>
    </source>
</evidence>
<keyword evidence="9" id="KW-1133">Transmembrane helix</keyword>
<evidence type="ECO:0000256" key="10">
    <source>
        <dbReference type="ARBA" id="ARBA00023136"/>
    </source>
</evidence>
<keyword evidence="6 12" id="KW-0547">Nucleotide-binding</keyword>
<evidence type="ECO:0000256" key="11">
    <source>
        <dbReference type="ARBA" id="ARBA00023180"/>
    </source>
</evidence>
<keyword evidence="16" id="KW-1185">Reference proteome</keyword>
<evidence type="ECO:0000256" key="5">
    <source>
        <dbReference type="ARBA" id="ARBA00022729"/>
    </source>
</evidence>
<accession>A0AAV7E687</accession>
<feature type="binding site" evidence="12">
    <location>
        <position position="608"/>
    </location>
    <ligand>
        <name>ATP</name>
        <dbReference type="ChEBI" id="CHEBI:30616"/>
    </ligand>
</feature>
<dbReference type="Proteomes" id="UP000825729">
    <property type="component" value="Unassembled WGS sequence"/>
</dbReference>
<dbReference type="InterPro" id="IPR017441">
    <property type="entry name" value="Protein_kinase_ATP_BS"/>
</dbReference>
<dbReference type="InterPro" id="IPR045874">
    <property type="entry name" value="LRK10/LRL21-25-like"/>
</dbReference>
<dbReference type="Pfam" id="PF14111">
    <property type="entry name" value="DUF4283"/>
    <property type="match status" value="1"/>
</dbReference>
<evidence type="ECO:0000256" key="7">
    <source>
        <dbReference type="ARBA" id="ARBA00022777"/>
    </source>
</evidence>
<organism evidence="15 16">
    <name type="scientific">Aristolochia fimbriata</name>
    <name type="common">White veined hardy Dutchman's pipe vine</name>
    <dbReference type="NCBI Taxonomy" id="158543"/>
    <lineage>
        <taxon>Eukaryota</taxon>
        <taxon>Viridiplantae</taxon>
        <taxon>Streptophyta</taxon>
        <taxon>Embryophyta</taxon>
        <taxon>Tracheophyta</taxon>
        <taxon>Spermatophyta</taxon>
        <taxon>Magnoliopsida</taxon>
        <taxon>Magnoliidae</taxon>
        <taxon>Piperales</taxon>
        <taxon>Aristolochiaceae</taxon>
        <taxon>Aristolochia</taxon>
    </lineage>
</organism>
<feature type="region of interest" description="Disordered" evidence="13">
    <location>
        <begin position="19"/>
        <end position="108"/>
    </location>
</feature>
<feature type="compositionally biased region" description="Polar residues" evidence="13">
    <location>
        <begin position="59"/>
        <end position="69"/>
    </location>
</feature>
<keyword evidence="4" id="KW-0812">Transmembrane</keyword>
<dbReference type="Pfam" id="PF00069">
    <property type="entry name" value="Pkinase"/>
    <property type="match status" value="1"/>
</dbReference>
<evidence type="ECO:0000313" key="16">
    <source>
        <dbReference type="Proteomes" id="UP000825729"/>
    </source>
</evidence>
<evidence type="ECO:0000256" key="6">
    <source>
        <dbReference type="ARBA" id="ARBA00022741"/>
    </source>
</evidence>
<dbReference type="InterPro" id="IPR025558">
    <property type="entry name" value="DUF4283"/>
</dbReference>